<evidence type="ECO:0000313" key="3">
    <source>
        <dbReference type="Proteomes" id="UP000735302"/>
    </source>
</evidence>
<comment type="caution">
    <text evidence="2">The sequence shown here is derived from an EMBL/GenBank/DDBJ whole genome shotgun (WGS) entry which is preliminary data.</text>
</comment>
<proteinExistence type="predicted"/>
<evidence type="ECO:0000313" key="2">
    <source>
        <dbReference type="EMBL" id="GFO06679.1"/>
    </source>
</evidence>
<keyword evidence="3" id="KW-1185">Reference proteome</keyword>
<organism evidence="2 3">
    <name type="scientific">Plakobranchus ocellatus</name>
    <dbReference type="NCBI Taxonomy" id="259542"/>
    <lineage>
        <taxon>Eukaryota</taxon>
        <taxon>Metazoa</taxon>
        <taxon>Spiralia</taxon>
        <taxon>Lophotrochozoa</taxon>
        <taxon>Mollusca</taxon>
        <taxon>Gastropoda</taxon>
        <taxon>Heterobranchia</taxon>
        <taxon>Euthyneura</taxon>
        <taxon>Panpulmonata</taxon>
        <taxon>Sacoglossa</taxon>
        <taxon>Placobranchoidea</taxon>
        <taxon>Plakobranchidae</taxon>
        <taxon>Plakobranchus</taxon>
    </lineage>
</organism>
<dbReference type="Proteomes" id="UP000735302">
    <property type="component" value="Unassembled WGS sequence"/>
</dbReference>
<dbReference type="EMBL" id="BLXT01003782">
    <property type="protein sequence ID" value="GFO06679.1"/>
    <property type="molecule type" value="Genomic_DNA"/>
</dbReference>
<dbReference type="AlphaFoldDB" id="A0AAV4AG85"/>
<reference evidence="2 3" key="1">
    <citation type="journal article" date="2021" name="Elife">
        <title>Chloroplast acquisition without the gene transfer in kleptoplastic sea slugs, Plakobranchus ocellatus.</title>
        <authorList>
            <person name="Maeda T."/>
            <person name="Takahashi S."/>
            <person name="Yoshida T."/>
            <person name="Shimamura S."/>
            <person name="Takaki Y."/>
            <person name="Nagai Y."/>
            <person name="Toyoda A."/>
            <person name="Suzuki Y."/>
            <person name="Arimoto A."/>
            <person name="Ishii H."/>
            <person name="Satoh N."/>
            <person name="Nishiyama T."/>
            <person name="Hasebe M."/>
            <person name="Maruyama T."/>
            <person name="Minagawa J."/>
            <person name="Obokata J."/>
            <person name="Shigenobu S."/>
        </authorList>
    </citation>
    <scope>NUCLEOTIDE SEQUENCE [LARGE SCALE GENOMIC DNA]</scope>
</reference>
<feature type="compositionally biased region" description="Basic and acidic residues" evidence="1">
    <location>
        <begin position="71"/>
        <end position="84"/>
    </location>
</feature>
<accession>A0AAV4AG85</accession>
<sequence length="95" mass="10493">MGRLLDDWPVTEAVSHYQVVVALMVKEISHNALKWVRGVHQGCWGCTGLGGCNEVAGLASRWHVCDVSKQKNKDAQSEDMEGHSLSDGGMTRQLW</sequence>
<protein>
    <submittedName>
        <fullName evidence="2">Uncharacterized protein</fullName>
    </submittedName>
</protein>
<name>A0AAV4AG85_9GAST</name>
<gene>
    <name evidence="2" type="ORF">PoB_003318400</name>
</gene>
<feature type="region of interest" description="Disordered" evidence="1">
    <location>
        <begin position="71"/>
        <end position="95"/>
    </location>
</feature>
<evidence type="ECO:0000256" key="1">
    <source>
        <dbReference type="SAM" id="MobiDB-lite"/>
    </source>
</evidence>